<dbReference type="PANTHER" id="PTHR21015:SF22">
    <property type="entry name" value="GLYCOSYLTRANSFERASE"/>
    <property type="match status" value="1"/>
</dbReference>
<evidence type="ECO:0000313" key="1">
    <source>
        <dbReference type="EMBL" id="MFB9521398.1"/>
    </source>
</evidence>
<dbReference type="Proteomes" id="UP001589718">
    <property type="component" value="Unassembled WGS sequence"/>
</dbReference>
<dbReference type="EMBL" id="JBHMCR010000008">
    <property type="protein sequence ID" value="MFB9521398.1"/>
    <property type="molecule type" value="Genomic_DNA"/>
</dbReference>
<accession>A0ABV5PEB3</accession>
<dbReference type="Gene3D" id="3.40.50.2000">
    <property type="entry name" value="Glycogen Phosphorylase B"/>
    <property type="match status" value="2"/>
</dbReference>
<reference evidence="1 2" key="1">
    <citation type="submission" date="2024-09" db="EMBL/GenBank/DDBJ databases">
        <authorList>
            <person name="Sun Q."/>
            <person name="Mori K."/>
        </authorList>
    </citation>
    <scope>NUCLEOTIDE SEQUENCE [LARGE SCALE GENOMIC DNA]</scope>
    <source>
        <strain evidence="1 2">JCM 4362</strain>
    </source>
</reference>
<comment type="caution">
    <text evidence="1">The sequence shown here is derived from an EMBL/GenBank/DDBJ whole genome shotgun (WGS) entry which is preliminary data.</text>
</comment>
<dbReference type="SUPFAM" id="SSF53756">
    <property type="entry name" value="UDP-Glycosyltransferase/glycogen phosphorylase"/>
    <property type="match status" value="1"/>
</dbReference>
<keyword evidence="2" id="KW-1185">Reference proteome</keyword>
<protein>
    <submittedName>
        <fullName evidence="1">Glycosyltransferase</fullName>
    </submittedName>
</protein>
<name>A0ABV5PEB3_STRCM</name>
<gene>
    <name evidence="1" type="ORF">ACFFTU_15750</name>
</gene>
<dbReference type="PANTHER" id="PTHR21015">
    <property type="entry name" value="UDP-N-ACETYLGLUCOSAMINE--N-ACETYLMURAMYL-(PENTAPEPTIDE) PYROPHOSPHORYL-UNDECAPRENOL N-ACETYLGLUCOSAMINE TRANSFERASE 1"/>
    <property type="match status" value="1"/>
</dbReference>
<evidence type="ECO:0000313" key="2">
    <source>
        <dbReference type="Proteomes" id="UP001589718"/>
    </source>
</evidence>
<sequence length="398" mass="42109">MRILFEPIGGALGIGAITRCLAMAQAAAMRGHRVAFLAPEGYPLIDELDLGERYFAPFPERTPELVGSGEADGFTEAVLIRGMGEPAYVRAALDAEVSAYRAFRPDMVVTEMQPTVPIAAHIARVPFACTVQSPNLAAFAGPSDRPESCARVEATFAALAREHGLPEPASLEDLLHQHAAVNIAPTAEVLEPALGALPRTRYVGPVLLPSLELAPAPRYDDAEVRVLVYLSFGALTLDEFLPVIAKAFPAPRHSVVVAAREKDIAGREVPFRQDNVIVARTPGITRLLQDTDLLVTRGGQNALMASLLAGVPVIGTPGRSPEPIFNLGALQAHGAALTLLDEPGPEALAEAAQTLLTGHAAQHAARLGDLLRRHRGAVEAVEALESAVSNPACRPPLD</sequence>
<proteinExistence type="predicted"/>
<dbReference type="RefSeq" id="WP_345227189.1">
    <property type="nucleotide sequence ID" value="NZ_BAAAXE010000014.1"/>
</dbReference>
<organism evidence="1 2">
    <name type="scientific">Streptomyces cremeus</name>
    <dbReference type="NCBI Taxonomy" id="66881"/>
    <lineage>
        <taxon>Bacteria</taxon>
        <taxon>Bacillati</taxon>
        <taxon>Actinomycetota</taxon>
        <taxon>Actinomycetes</taxon>
        <taxon>Kitasatosporales</taxon>
        <taxon>Streptomycetaceae</taxon>
        <taxon>Streptomyces</taxon>
    </lineage>
</organism>